<feature type="transmembrane region" description="Helical" evidence="11">
    <location>
        <begin position="100"/>
        <end position="122"/>
    </location>
</feature>
<evidence type="ECO:0000256" key="4">
    <source>
        <dbReference type="ARBA" id="ARBA00022989"/>
    </source>
</evidence>
<keyword evidence="2" id="KW-0813">Transport</keyword>
<evidence type="ECO:0000256" key="7">
    <source>
        <dbReference type="ARBA" id="ARBA00023170"/>
    </source>
</evidence>
<keyword evidence="3 11" id="KW-0812">Transmembrane</keyword>
<keyword evidence="7" id="KW-0675">Receptor</keyword>
<keyword evidence="4 11" id="KW-1133">Transmembrane helix</keyword>
<dbReference type="Gene3D" id="3.40.50.2300">
    <property type="match status" value="2"/>
</dbReference>
<keyword evidence="9" id="KW-1071">Ligand-gated ion channel</keyword>
<feature type="domain" description="Ionotropic glutamate receptor C-terminal" evidence="12">
    <location>
        <begin position="81"/>
        <end position="141"/>
    </location>
</feature>
<feature type="transmembrane region" description="Helical" evidence="11">
    <location>
        <begin position="166"/>
        <end position="188"/>
    </location>
</feature>
<dbReference type="InterPro" id="IPR001320">
    <property type="entry name" value="Iontro_rcpt_C"/>
</dbReference>
<keyword evidence="14" id="KW-1185">Reference proteome</keyword>
<comment type="subcellular location">
    <subcellularLocation>
        <location evidence="1">Membrane</location>
        <topology evidence="1">Multi-pass membrane protein</topology>
    </subcellularLocation>
</comment>
<dbReference type="InterPro" id="IPR015683">
    <property type="entry name" value="Ionotropic_Glu_rcpt"/>
</dbReference>
<dbReference type="Pfam" id="PF00060">
    <property type="entry name" value="Lig_chan"/>
    <property type="match status" value="2"/>
</dbReference>
<dbReference type="Proteomes" id="UP001164746">
    <property type="component" value="Chromosome 6"/>
</dbReference>
<protein>
    <submittedName>
        <fullName evidence="13">GRIA3-like protein</fullName>
    </submittedName>
</protein>
<keyword evidence="8" id="KW-0325">Glycoprotein</keyword>
<evidence type="ECO:0000313" key="13">
    <source>
        <dbReference type="EMBL" id="WAR07407.1"/>
    </source>
</evidence>
<accession>A0ABY7EF29</accession>
<organism evidence="13 14">
    <name type="scientific">Mya arenaria</name>
    <name type="common">Soft-shell clam</name>
    <dbReference type="NCBI Taxonomy" id="6604"/>
    <lineage>
        <taxon>Eukaryota</taxon>
        <taxon>Metazoa</taxon>
        <taxon>Spiralia</taxon>
        <taxon>Lophotrochozoa</taxon>
        <taxon>Mollusca</taxon>
        <taxon>Bivalvia</taxon>
        <taxon>Autobranchia</taxon>
        <taxon>Heteroconchia</taxon>
        <taxon>Euheterodonta</taxon>
        <taxon>Imparidentia</taxon>
        <taxon>Neoheterodontei</taxon>
        <taxon>Myida</taxon>
        <taxon>Myoidea</taxon>
        <taxon>Myidae</taxon>
        <taxon>Mya</taxon>
    </lineage>
</organism>
<dbReference type="EMBL" id="CP111017">
    <property type="protein sequence ID" value="WAR07407.1"/>
    <property type="molecule type" value="Genomic_DNA"/>
</dbReference>
<sequence length="232" mass="26316">MAEWRFNEDNALTSPLLGGNYHQMEVAFMYDAVHLFFKSLSELTVAVKDIKTQSLSCNKRDAWDIGNNLLNYMKSCDLLTFLSGCEIAPRAISTRMVACIWWFFTLIMISSYTADLAAFLTVERMVSPIESVEDLSNQQICFCSRFRHVGTELAPRGVSSRIIASVWWFFVLIFISSYTANLAAFLTVQRLVQPVQSALDLAKQSEEDIPDLDRINYGALKSGSTRQFFEVI</sequence>
<evidence type="ECO:0000256" key="8">
    <source>
        <dbReference type="ARBA" id="ARBA00023180"/>
    </source>
</evidence>
<evidence type="ECO:0000256" key="10">
    <source>
        <dbReference type="ARBA" id="ARBA00023303"/>
    </source>
</evidence>
<evidence type="ECO:0000313" key="14">
    <source>
        <dbReference type="Proteomes" id="UP001164746"/>
    </source>
</evidence>
<evidence type="ECO:0000259" key="12">
    <source>
        <dbReference type="Pfam" id="PF00060"/>
    </source>
</evidence>
<evidence type="ECO:0000256" key="9">
    <source>
        <dbReference type="ARBA" id="ARBA00023286"/>
    </source>
</evidence>
<name>A0ABY7EF29_MYAAR</name>
<proteinExistence type="predicted"/>
<keyword evidence="5" id="KW-0406">Ion transport</keyword>
<evidence type="ECO:0000256" key="6">
    <source>
        <dbReference type="ARBA" id="ARBA00023136"/>
    </source>
</evidence>
<gene>
    <name evidence="13" type="ORF">MAR_017365</name>
</gene>
<evidence type="ECO:0000256" key="2">
    <source>
        <dbReference type="ARBA" id="ARBA00022448"/>
    </source>
</evidence>
<dbReference type="Gene3D" id="1.10.287.70">
    <property type="match status" value="1"/>
</dbReference>
<evidence type="ECO:0000256" key="5">
    <source>
        <dbReference type="ARBA" id="ARBA00023065"/>
    </source>
</evidence>
<evidence type="ECO:0000256" key="1">
    <source>
        <dbReference type="ARBA" id="ARBA00004141"/>
    </source>
</evidence>
<evidence type="ECO:0000256" key="3">
    <source>
        <dbReference type="ARBA" id="ARBA00022692"/>
    </source>
</evidence>
<reference evidence="13" key="1">
    <citation type="submission" date="2022-11" db="EMBL/GenBank/DDBJ databases">
        <title>Centuries of genome instability and evolution in soft-shell clam transmissible cancer (bioRxiv).</title>
        <authorList>
            <person name="Hart S.F.M."/>
            <person name="Yonemitsu M.A."/>
            <person name="Giersch R.M."/>
            <person name="Beal B.F."/>
            <person name="Arriagada G."/>
            <person name="Davis B.W."/>
            <person name="Ostrander E.A."/>
            <person name="Goff S.P."/>
            <person name="Metzger M.J."/>
        </authorList>
    </citation>
    <scope>NUCLEOTIDE SEQUENCE</scope>
    <source>
        <strain evidence="13">MELC-2E11</strain>
        <tissue evidence="13">Siphon/mantle</tissue>
    </source>
</reference>
<feature type="domain" description="Ionotropic glutamate receptor C-terminal" evidence="12">
    <location>
        <begin position="145"/>
        <end position="206"/>
    </location>
</feature>
<dbReference type="PANTHER" id="PTHR18966">
    <property type="entry name" value="IONOTROPIC GLUTAMATE RECEPTOR"/>
    <property type="match status" value="1"/>
</dbReference>
<evidence type="ECO:0000256" key="11">
    <source>
        <dbReference type="SAM" id="Phobius"/>
    </source>
</evidence>
<keyword evidence="10" id="KW-0407">Ion channel</keyword>
<keyword evidence="6 11" id="KW-0472">Membrane</keyword>